<evidence type="ECO:0000259" key="1">
    <source>
        <dbReference type="Pfam" id="PF05076"/>
    </source>
</evidence>
<dbReference type="AlphaFoldDB" id="A0A8J3CG09"/>
<evidence type="ECO:0000313" key="3">
    <source>
        <dbReference type="Proteomes" id="UP000637578"/>
    </source>
</evidence>
<dbReference type="EMBL" id="BMMK01000030">
    <property type="protein sequence ID" value="GGM73517.1"/>
    <property type="molecule type" value="Genomic_DNA"/>
</dbReference>
<proteinExistence type="predicted"/>
<dbReference type="RefSeq" id="WP_189060893.1">
    <property type="nucleotide sequence ID" value="NZ_BMMK01000030.1"/>
</dbReference>
<keyword evidence="3" id="KW-1185">Reference proteome</keyword>
<reference evidence="2" key="2">
    <citation type="submission" date="2020-09" db="EMBL/GenBank/DDBJ databases">
        <authorList>
            <person name="Sun Q."/>
            <person name="Zhou Y."/>
        </authorList>
    </citation>
    <scope>NUCLEOTIDE SEQUENCE</scope>
    <source>
        <strain evidence="2">CGMCC 4.5737</strain>
    </source>
</reference>
<comment type="caution">
    <text evidence="2">The sequence shown here is derived from an EMBL/GenBank/DDBJ whole genome shotgun (WGS) entry which is preliminary data.</text>
</comment>
<dbReference type="InterPro" id="IPR020941">
    <property type="entry name" value="SUFU-like_domain"/>
</dbReference>
<evidence type="ECO:0000313" key="2">
    <source>
        <dbReference type="EMBL" id="GGM73517.1"/>
    </source>
</evidence>
<accession>A0A8J3CG09</accession>
<organism evidence="2 3">
    <name type="scientific">Longimycelium tulufanense</name>
    <dbReference type="NCBI Taxonomy" id="907463"/>
    <lineage>
        <taxon>Bacteria</taxon>
        <taxon>Bacillati</taxon>
        <taxon>Actinomycetota</taxon>
        <taxon>Actinomycetes</taxon>
        <taxon>Pseudonocardiales</taxon>
        <taxon>Pseudonocardiaceae</taxon>
        <taxon>Longimycelium</taxon>
    </lineage>
</organism>
<feature type="domain" description="Suppressor of fused-like" evidence="1">
    <location>
        <begin position="65"/>
        <end position="183"/>
    </location>
</feature>
<sequence length="186" mass="20909">MAEEYDRLTEHIELHLGPIIGNEPPAMAGSTSGYSLNICQHNEYDMVSVVSDGIRYRWVGSQLPEEFVCTLQGAQRETARFLVNVICEMVVRSNQGLEYDQAVENAQPLVPDTAIHGVLASPHPYLSTDFDLSLDPYGRPRVQLLTLVPITLAEAQYIQQYGADALRRIWEAEETDLLDVYRRSAI</sequence>
<dbReference type="Proteomes" id="UP000637578">
    <property type="component" value="Unassembled WGS sequence"/>
</dbReference>
<protein>
    <recommendedName>
        <fullName evidence="1">Suppressor of fused-like domain-containing protein</fullName>
    </recommendedName>
</protein>
<reference evidence="2" key="1">
    <citation type="journal article" date="2014" name="Int. J. Syst. Evol. Microbiol.">
        <title>Complete genome sequence of Corynebacterium casei LMG S-19264T (=DSM 44701T), isolated from a smear-ripened cheese.</title>
        <authorList>
            <consortium name="US DOE Joint Genome Institute (JGI-PGF)"/>
            <person name="Walter F."/>
            <person name="Albersmeier A."/>
            <person name="Kalinowski J."/>
            <person name="Ruckert C."/>
        </authorList>
    </citation>
    <scope>NUCLEOTIDE SEQUENCE</scope>
    <source>
        <strain evidence="2">CGMCC 4.5737</strain>
    </source>
</reference>
<gene>
    <name evidence="2" type="ORF">GCM10012275_50250</name>
</gene>
<dbReference type="Pfam" id="PF05076">
    <property type="entry name" value="SUFU"/>
    <property type="match status" value="1"/>
</dbReference>
<name>A0A8J3CG09_9PSEU</name>